<keyword evidence="1" id="KW-0472">Membrane</keyword>
<sequence>MTEPSANPVRPEAQLQSLTHWQRVSPIALLYFAFRLFKGVFGNLAYLAPALLVFYQGIKREPGYFALGLLLLMTTLLLIALLRYLAFRFRVHGDTVEIRSGVLRKTQLNLPFSRIQNVRLLQPLYYRPSGHLCLQLDTAGSRQQEARLAALPNTLATELQQAIYATQRQQGASTELPSTEVLASEPDTAAEHSAATAQPEEQLLCQRSVGDLVLYGISNNRLLLALGLAAPFYNRITELVSELLRRLGLDIAHWFNPEQQSWFWLGLAVLALTLMIMLLITLFSIAASVLSYYGFRLTRSEKRYIRRSGLFTRHEISMRPSRLQWLQLQQDWLDKVFGRCNLHYEQVQSSPMAAAQGHASQGKIMVPSLPPTQAAALMTEAMPGQNSAGIAFSGVNWRFLLPSVLLFWLPALVLSQWALRPDDALLANLLLPVFALLLGLLLLRWRRFGYAMDEQYFYLRRGVIGVDYYCLPLYKLQQLSRQQHWLMRRAGLMHLQLVFASGSLTVPYMPARDADTIANTLLYHTQSSGKGWM</sequence>
<evidence type="ECO:0000313" key="3">
    <source>
        <dbReference type="EMBL" id="MDP4529051.1"/>
    </source>
</evidence>
<keyword evidence="1" id="KW-1133">Transmembrane helix</keyword>
<evidence type="ECO:0000256" key="1">
    <source>
        <dbReference type="SAM" id="Phobius"/>
    </source>
</evidence>
<dbReference type="InterPro" id="IPR014529">
    <property type="entry name" value="UCP026631"/>
</dbReference>
<evidence type="ECO:0000313" key="4">
    <source>
        <dbReference type="Proteomes" id="UP001236258"/>
    </source>
</evidence>
<feature type="transmembrane region" description="Helical" evidence="1">
    <location>
        <begin position="425"/>
        <end position="443"/>
    </location>
</feature>
<feature type="transmembrane region" description="Helical" evidence="1">
    <location>
        <begin position="399"/>
        <end position="419"/>
    </location>
</feature>
<feature type="transmembrane region" description="Helical" evidence="1">
    <location>
        <begin position="262"/>
        <end position="295"/>
    </location>
</feature>
<dbReference type="RefSeq" id="WP_305945160.1">
    <property type="nucleotide sequence ID" value="NZ_JAUZVY010000003.1"/>
</dbReference>
<organism evidence="3 4">
    <name type="scientific">Alkalimonas delamerensis</name>
    <dbReference type="NCBI Taxonomy" id="265981"/>
    <lineage>
        <taxon>Bacteria</taxon>
        <taxon>Pseudomonadati</taxon>
        <taxon>Pseudomonadota</taxon>
        <taxon>Gammaproteobacteria</taxon>
        <taxon>Alkalimonas</taxon>
    </lineage>
</organism>
<feature type="transmembrane region" description="Helical" evidence="1">
    <location>
        <begin position="212"/>
        <end position="233"/>
    </location>
</feature>
<feature type="domain" description="YdbS-like PH" evidence="2">
    <location>
        <begin position="445"/>
        <end position="521"/>
    </location>
</feature>
<evidence type="ECO:0000259" key="2">
    <source>
        <dbReference type="Pfam" id="PF03703"/>
    </source>
</evidence>
<gene>
    <name evidence="3" type="ORF">Q3O59_08410</name>
</gene>
<keyword evidence="1" id="KW-0812">Transmembrane</keyword>
<feature type="domain" description="YdbS-like PH" evidence="2">
    <location>
        <begin position="84"/>
        <end position="162"/>
    </location>
</feature>
<dbReference type="PANTHER" id="PTHR34473:SF2">
    <property type="entry name" value="UPF0699 TRANSMEMBRANE PROTEIN YDBT"/>
    <property type="match status" value="1"/>
</dbReference>
<dbReference type="Proteomes" id="UP001236258">
    <property type="component" value="Unassembled WGS sequence"/>
</dbReference>
<dbReference type="PIRSF" id="PIRSF026631">
    <property type="entry name" value="UCP026631"/>
    <property type="match status" value="1"/>
</dbReference>
<proteinExistence type="predicted"/>
<feature type="transmembrane region" description="Helical" evidence="1">
    <location>
        <begin position="64"/>
        <end position="85"/>
    </location>
</feature>
<dbReference type="InterPro" id="IPR005182">
    <property type="entry name" value="YdbS-like_PH"/>
</dbReference>
<protein>
    <submittedName>
        <fullName evidence="3">PH domain-containing protein</fullName>
    </submittedName>
</protein>
<keyword evidence="4" id="KW-1185">Reference proteome</keyword>
<accession>A0ABT9GQ26</accession>
<reference evidence="3 4" key="1">
    <citation type="submission" date="2023-08" db="EMBL/GenBank/DDBJ databases">
        <authorList>
            <person name="Joshi A."/>
            <person name="Thite S."/>
        </authorList>
    </citation>
    <scope>NUCLEOTIDE SEQUENCE [LARGE SCALE GENOMIC DNA]</scope>
    <source>
        <strain evidence="3 4">1E1</strain>
    </source>
</reference>
<dbReference type="Pfam" id="PF03703">
    <property type="entry name" value="bPH_2"/>
    <property type="match status" value="2"/>
</dbReference>
<dbReference type="EMBL" id="JAUZVY010000003">
    <property type="protein sequence ID" value="MDP4529051.1"/>
    <property type="molecule type" value="Genomic_DNA"/>
</dbReference>
<dbReference type="PANTHER" id="PTHR34473">
    <property type="entry name" value="UPF0699 TRANSMEMBRANE PROTEIN YDBS"/>
    <property type="match status" value="1"/>
</dbReference>
<comment type="caution">
    <text evidence="3">The sequence shown here is derived from an EMBL/GenBank/DDBJ whole genome shotgun (WGS) entry which is preliminary data.</text>
</comment>
<feature type="transmembrane region" description="Helical" evidence="1">
    <location>
        <begin position="40"/>
        <end position="58"/>
    </location>
</feature>
<name>A0ABT9GQ26_9GAMM</name>